<name>A0A1X2IZ91_9FUNG</name>
<dbReference type="OrthoDB" id="2351770at2759"/>
<comment type="caution">
    <text evidence="3">The sequence shown here is derived from an EMBL/GenBank/DDBJ whole genome shotgun (WGS) entry which is preliminary data.</text>
</comment>
<dbReference type="AlphaFoldDB" id="A0A1X2IZ91"/>
<evidence type="ECO:0000313" key="3">
    <source>
        <dbReference type="EMBL" id="ORZ24605.1"/>
    </source>
</evidence>
<evidence type="ECO:0000256" key="1">
    <source>
        <dbReference type="SAM" id="Coils"/>
    </source>
</evidence>
<feature type="coiled-coil region" evidence="1">
    <location>
        <begin position="52"/>
        <end position="90"/>
    </location>
</feature>
<keyword evidence="1" id="KW-0175">Coiled coil</keyword>
<feature type="region of interest" description="Disordered" evidence="2">
    <location>
        <begin position="321"/>
        <end position="349"/>
    </location>
</feature>
<feature type="compositionally biased region" description="Polar residues" evidence="2">
    <location>
        <begin position="321"/>
        <end position="332"/>
    </location>
</feature>
<sequence length="416" mass="49415">MAEPSYQFPQVTVKYINWLIEQAPSESQEWISKLRQVIHQQQKELRVYFLTVDALEEQYQQERQSYDQLSRRLKQELSEHDALAQEQEQQHKHDGQLLDFLEQQLVYWRTHATQRRDKKAKREQQYHQAYFFPVVNSHYQKKYIEARDKNNQVEQQVSDLHHAMDSVKIRLKQHRQAMAAGLKYRHALVERQQQLEVDKNDLQQLMVEMKQAQSFWCQFDIQHIQPYLGLLLHVDQEYNANDSSSFSDDRWTRIRQSTMDYEQAQKHGLLQHWNPHRSRNIHFMCTQCHEINNYWPSLEKQTTQLLCKPCYHYMNAQRSVKEATTPTPNSDIQSQPLSSPQPKSQKKPLLSTLSSSSSVFMPSLFTSTTKSAHILMNDCKPFVKKMKSALALNYKLDLLAHHPLLVSRYLYRSLLS</sequence>
<proteinExistence type="predicted"/>
<gene>
    <name evidence="3" type="ORF">BCR42DRAFT_446531</name>
</gene>
<feature type="compositionally biased region" description="Low complexity" evidence="2">
    <location>
        <begin position="333"/>
        <end position="349"/>
    </location>
</feature>
<dbReference type="Proteomes" id="UP000193560">
    <property type="component" value="Unassembled WGS sequence"/>
</dbReference>
<dbReference type="EMBL" id="MCGE01000002">
    <property type="protein sequence ID" value="ORZ24605.1"/>
    <property type="molecule type" value="Genomic_DNA"/>
</dbReference>
<protein>
    <submittedName>
        <fullName evidence="3">Uncharacterized protein</fullName>
    </submittedName>
</protein>
<organism evidence="3 4">
    <name type="scientific">Absidia repens</name>
    <dbReference type="NCBI Taxonomy" id="90262"/>
    <lineage>
        <taxon>Eukaryota</taxon>
        <taxon>Fungi</taxon>
        <taxon>Fungi incertae sedis</taxon>
        <taxon>Mucoromycota</taxon>
        <taxon>Mucoromycotina</taxon>
        <taxon>Mucoromycetes</taxon>
        <taxon>Mucorales</taxon>
        <taxon>Cunninghamellaceae</taxon>
        <taxon>Absidia</taxon>
    </lineage>
</organism>
<evidence type="ECO:0000313" key="4">
    <source>
        <dbReference type="Proteomes" id="UP000193560"/>
    </source>
</evidence>
<reference evidence="3 4" key="1">
    <citation type="submission" date="2016-07" db="EMBL/GenBank/DDBJ databases">
        <title>Pervasive Adenine N6-methylation of Active Genes in Fungi.</title>
        <authorList>
            <consortium name="DOE Joint Genome Institute"/>
            <person name="Mondo S.J."/>
            <person name="Dannebaum R.O."/>
            <person name="Kuo R.C."/>
            <person name="Labutti K."/>
            <person name="Haridas S."/>
            <person name="Kuo A."/>
            <person name="Salamov A."/>
            <person name="Ahrendt S.R."/>
            <person name="Lipzen A."/>
            <person name="Sullivan W."/>
            <person name="Andreopoulos W.B."/>
            <person name="Clum A."/>
            <person name="Lindquist E."/>
            <person name="Daum C."/>
            <person name="Ramamoorthy G.K."/>
            <person name="Gryganskyi A."/>
            <person name="Culley D."/>
            <person name="Magnuson J.K."/>
            <person name="James T.Y."/>
            <person name="O'Malley M.A."/>
            <person name="Stajich J.E."/>
            <person name="Spatafora J.W."/>
            <person name="Visel A."/>
            <person name="Grigoriev I.V."/>
        </authorList>
    </citation>
    <scope>NUCLEOTIDE SEQUENCE [LARGE SCALE GENOMIC DNA]</scope>
    <source>
        <strain evidence="3 4">NRRL 1336</strain>
    </source>
</reference>
<keyword evidence="4" id="KW-1185">Reference proteome</keyword>
<evidence type="ECO:0000256" key="2">
    <source>
        <dbReference type="SAM" id="MobiDB-lite"/>
    </source>
</evidence>
<accession>A0A1X2IZ91</accession>